<gene>
    <name evidence="7" type="ORF">B296_00000999</name>
</gene>
<organism evidence="7 8">
    <name type="scientific">Ensete ventricosum</name>
    <name type="common">Abyssinian banana</name>
    <name type="synonym">Musa ensete</name>
    <dbReference type="NCBI Taxonomy" id="4639"/>
    <lineage>
        <taxon>Eukaryota</taxon>
        <taxon>Viridiplantae</taxon>
        <taxon>Streptophyta</taxon>
        <taxon>Embryophyta</taxon>
        <taxon>Tracheophyta</taxon>
        <taxon>Spermatophyta</taxon>
        <taxon>Magnoliopsida</taxon>
        <taxon>Liliopsida</taxon>
        <taxon>Zingiberales</taxon>
        <taxon>Musaceae</taxon>
        <taxon>Ensete</taxon>
    </lineage>
</organism>
<dbReference type="PANTHER" id="PTHR34397:SF17">
    <property type="entry name" value="OS08G0290200 PROTEIN"/>
    <property type="match status" value="1"/>
</dbReference>
<keyword evidence="4" id="KW-0804">Transcription</keyword>
<evidence type="ECO:0008006" key="9">
    <source>
        <dbReference type="Google" id="ProtNLM"/>
    </source>
</evidence>
<evidence type="ECO:0000313" key="7">
    <source>
        <dbReference type="EMBL" id="RRT85204.1"/>
    </source>
</evidence>
<dbReference type="Proteomes" id="UP000287651">
    <property type="component" value="Unassembled WGS sequence"/>
</dbReference>
<feature type="compositionally biased region" description="Polar residues" evidence="6">
    <location>
        <begin position="1"/>
        <end position="13"/>
    </location>
</feature>
<dbReference type="EMBL" id="AMZH03000156">
    <property type="protein sequence ID" value="RRT85204.1"/>
    <property type="molecule type" value="Genomic_DNA"/>
</dbReference>
<dbReference type="Gene3D" id="2.40.330.10">
    <property type="entry name" value="DNA-binding pseudobarrel domain"/>
    <property type="match status" value="1"/>
</dbReference>
<proteinExistence type="predicted"/>
<evidence type="ECO:0000256" key="3">
    <source>
        <dbReference type="ARBA" id="ARBA00023125"/>
    </source>
</evidence>
<evidence type="ECO:0000256" key="6">
    <source>
        <dbReference type="SAM" id="MobiDB-lite"/>
    </source>
</evidence>
<sequence length="233" mass="26152">MGAVSSEPNSEATEGSEEPMPPQQPNPPAAPGEGTSKKRKKAGNDIYRLRIVPQWVTDLVAAEGGTDIHFIAEKTIEKSDLVRQQNRIYLPRDFVRANLDPMLSELERESANLVGDGRKRSRMTERAEADKRKTKVSGREHGGLPVVVFTKCRFRCYLKLTRWDGSAGTVIKGDELKYFALWSFLKEGDEIEMWAFRREGDLCFAIGKPTASSSSCASRHAERLPCAFPFRFL</sequence>
<comment type="caution">
    <text evidence="7">The sequence shown here is derived from an EMBL/GenBank/DDBJ whole genome shotgun (WGS) entry which is preliminary data.</text>
</comment>
<feature type="compositionally biased region" description="Pro residues" evidence="6">
    <location>
        <begin position="19"/>
        <end position="30"/>
    </location>
</feature>
<protein>
    <recommendedName>
        <fullName evidence="9">TF-B3 domain-containing protein</fullName>
    </recommendedName>
</protein>
<feature type="region of interest" description="Disordered" evidence="6">
    <location>
        <begin position="1"/>
        <end position="40"/>
    </location>
</feature>
<comment type="subcellular location">
    <subcellularLocation>
        <location evidence="1">Nucleus</location>
    </subcellularLocation>
</comment>
<dbReference type="GO" id="GO:0005634">
    <property type="term" value="C:nucleus"/>
    <property type="evidence" value="ECO:0007669"/>
    <property type="project" value="UniProtKB-SubCell"/>
</dbReference>
<accession>A0A427B9S8</accession>
<keyword evidence="5" id="KW-0539">Nucleus</keyword>
<dbReference type="PANTHER" id="PTHR34397">
    <property type="entry name" value="OS05G0237600 PROTEIN"/>
    <property type="match status" value="1"/>
</dbReference>
<reference evidence="7 8" key="1">
    <citation type="journal article" date="2014" name="Agronomy (Basel)">
        <title>A Draft Genome Sequence for Ensete ventricosum, the Drought-Tolerant Tree Against Hunger.</title>
        <authorList>
            <person name="Harrison J."/>
            <person name="Moore K.A."/>
            <person name="Paszkiewicz K."/>
            <person name="Jones T."/>
            <person name="Grant M."/>
            <person name="Ambacheew D."/>
            <person name="Muzemil S."/>
            <person name="Studholme D.J."/>
        </authorList>
    </citation>
    <scope>NUCLEOTIDE SEQUENCE [LARGE SCALE GENOMIC DNA]</scope>
</reference>
<dbReference type="InterPro" id="IPR015300">
    <property type="entry name" value="DNA-bd_pseudobarrel_sf"/>
</dbReference>
<evidence type="ECO:0000256" key="4">
    <source>
        <dbReference type="ARBA" id="ARBA00023163"/>
    </source>
</evidence>
<keyword evidence="2" id="KW-0805">Transcription regulation</keyword>
<dbReference type="AlphaFoldDB" id="A0A427B9S8"/>
<evidence type="ECO:0000256" key="2">
    <source>
        <dbReference type="ARBA" id="ARBA00023015"/>
    </source>
</evidence>
<keyword evidence="3" id="KW-0238">DNA-binding</keyword>
<evidence type="ECO:0000313" key="8">
    <source>
        <dbReference type="Proteomes" id="UP000287651"/>
    </source>
</evidence>
<feature type="region of interest" description="Disordered" evidence="6">
    <location>
        <begin position="114"/>
        <end position="135"/>
    </location>
</feature>
<dbReference type="GO" id="GO:0003677">
    <property type="term" value="F:DNA binding"/>
    <property type="evidence" value="ECO:0007669"/>
    <property type="project" value="UniProtKB-KW"/>
</dbReference>
<evidence type="ECO:0000256" key="5">
    <source>
        <dbReference type="ARBA" id="ARBA00023242"/>
    </source>
</evidence>
<name>A0A427B9S8_ENSVE</name>
<evidence type="ECO:0000256" key="1">
    <source>
        <dbReference type="ARBA" id="ARBA00004123"/>
    </source>
</evidence>